<organism evidence="6 7">
    <name type="scientific">Fasciolopsis buskii</name>
    <dbReference type="NCBI Taxonomy" id="27845"/>
    <lineage>
        <taxon>Eukaryota</taxon>
        <taxon>Metazoa</taxon>
        <taxon>Spiralia</taxon>
        <taxon>Lophotrochozoa</taxon>
        <taxon>Platyhelminthes</taxon>
        <taxon>Trematoda</taxon>
        <taxon>Digenea</taxon>
        <taxon>Plagiorchiida</taxon>
        <taxon>Echinostomata</taxon>
        <taxon>Echinostomatoidea</taxon>
        <taxon>Fasciolidae</taxon>
        <taxon>Fasciolopsis</taxon>
    </lineage>
</organism>
<dbReference type="GO" id="GO:1990625">
    <property type="term" value="P:negative regulation of cytoplasmic translational initiation in response to stress"/>
    <property type="evidence" value="ECO:0007669"/>
    <property type="project" value="TreeGrafter"/>
</dbReference>
<dbReference type="GO" id="GO:0005524">
    <property type="term" value="F:ATP binding"/>
    <property type="evidence" value="ECO:0007669"/>
    <property type="project" value="UniProtKB-KW"/>
</dbReference>
<dbReference type="EMBL" id="LUCM01007411">
    <property type="protein sequence ID" value="KAA0190034.1"/>
    <property type="molecule type" value="Genomic_DNA"/>
</dbReference>
<evidence type="ECO:0000313" key="7">
    <source>
        <dbReference type="Proteomes" id="UP000728185"/>
    </source>
</evidence>
<proteinExistence type="predicted"/>
<dbReference type="GO" id="GO:0004694">
    <property type="term" value="F:eukaryotic translation initiation factor 2alpha kinase activity"/>
    <property type="evidence" value="ECO:0007669"/>
    <property type="project" value="TreeGrafter"/>
</dbReference>
<protein>
    <recommendedName>
        <fullName evidence="5">Protein kinase domain-containing protein</fullName>
    </recommendedName>
</protein>
<evidence type="ECO:0000256" key="2">
    <source>
        <dbReference type="ARBA" id="ARBA00022741"/>
    </source>
</evidence>
<dbReference type="PANTHER" id="PTHR11042:SF136">
    <property type="entry name" value="EIF-2-ALPHA KINASE GCN2"/>
    <property type="match status" value="1"/>
</dbReference>
<dbReference type="AlphaFoldDB" id="A0A8E0VJX7"/>
<keyword evidence="4" id="KW-0067">ATP-binding</keyword>
<comment type="caution">
    <text evidence="6">The sequence shown here is derived from an EMBL/GenBank/DDBJ whole genome shotgun (WGS) entry which is preliminary data.</text>
</comment>
<reference evidence="6" key="1">
    <citation type="submission" date="2019-05" db="EMBL/GenBank/DDBJ databases">
        <title>Annotation for the trematode Fasciolopsis buski.</title>
        <authorList>
            <person name="Choi Y.-J."/>
        </authorList>
    </citation>
    <scope>NUCLEOTIDE SEQUENCE</scope>
    <source>
        <strain evidence="6">HT</strain>
        <tissue evidence="6">Whole worm</tissue>
    </source>
</reference>
<gene>
    <name evidence="6" type="ORF">FBUS_10388</name>
</gene>
<dbReference type="InterPro" id="IPR050339">
    <property type="entry name" value="CC_SR_Kinase"/>
</dbReference>
<name>A0A8E0VJX7_9TREM</name>
<evidence type="ECO:0000313" key="6">
    <source>
        <dbReference type="EMBL" id="KAA0190034.1"/>
    </source>
</evidence>
<keyword evidence="2" id="KW-0547">Nucleotide-binding</keyword>
<feature type="domain" description="Protein kinase" evidence="5">
    <location>
        <begin position="1"/>
        <end position="308"/>
    </location>
</feature>
<dbReference type="SUPFAM" id="SSF56112">
    <property type="entry name" value="Protein kinase-like (PK-like)"/>
    <property type="match status" value="1"/>
</dbReference>
<evidence type="ECO:0000259" key="5">
    <source>
        <dbReference type="PROSITE" id="PS50011"/>
    </source>
</evidence>
<dbReference type="Gene3D" id="1.10.510.10">
    <property type="entry name" value="Transferase(Phosphotransferase) domain 1"/>
    <property type="match status" value="1"/>
</dbReference>
<evidence type="ECO:0000256" key="3">
    <source>
        <dbReference type="ARBA" id="ARBA00022777"/>
    </source>
</evidence>
<dbReference type="InterPro" id="IPR000719">
    <property type="entry name" value="Prot_kinase_dom"/>
</dbReference>
<dbReference type="OrthoDB" id="6247985at2759"/>
<sequence length="400" mass="45170">MWLHPENVLLSGPPLPSLSDRPCLCQPSCYQLTHETCDSHSQSGLACYHRLMVKICDFGLSRFLDRTHNAIFRSFRSTNRPLLSYHHPGLISETRPTRTVSLGSRPMAHIRGDAPRRRAHSYSFVGRRVSCNFNGEESDEPPLPLTNDSKLLENRSLLPSPQLLTGHIGSELYAAPEVRPATSRRCRVVYDYKVHSIAGENFNTACSYFLPPQADIYSLGVIFLQLFYPFSTSHELVACLQGTKHFQQLSTSQRGEQRGRPTVSCPNHHVHLPSSFLFSWPEESRVVDRMLQQDPTQRPSAFELEDFLASNSEYPGLIMFRANNHTICPSLTNLTVAGQRDSSLAAELKQPTTVPEHSLTGGSHRLLDMALWRSQELERELAELRQLLVRPKSDAHTCED</sequence>
<dbReference type="Proteomes" id="UP000728185">
    <property type="component" value="Unassembled WGS sequence"/>
</dbReference>
<keyword evidence="3" id="KW-0418">Kinase</keyword>
<accession>A0A8E0VJX7</accession>
<dbReference type="GO" id="GO:0005634">
    <property type="term" value="C:nucleus"/>
    <property type="evidence" value="ECO:0007669"/>
    <property type="project" value="TreeGrafter"/>
</dbReference>
<keyword evidence="7" id="KW-1185">Reference proteome</keyword>
<dbReference type="GO" id="GO:0005829">
    <property type="term" value="C:cytosol"/>
    <property type="evidence" value="ECO:0007669"/>
    <property type="project" value="TreeGrafter"/>
</dbReference>
<dbReference type="PROSITE" id="PS50011">
    <property type="entry name" value="PROTEIN_KINASE_DOM"/>
    <property type="match status" value="1"/>
</dbReference>
<dbReference type="PANTHER" id="PTHR11042">
    <property type="entry name" value="EUKARYOTIC TRANSLATION INITIATION FACTOR 2-ALPHA KINASE EIF2-ALPHA KINASE -RELATED"/>
    <property type="match status" value="1"/>
</dbReference>
<evidence type="ECO:0000256" key="4">
    <source>
        <dbReference type="ARBA" id="ARBA00022840"/>
    </source>
</evidence>
<dbReference type="InterPro" id="IPR011009">
    <property type="entry name" value="Kinase-like_dom_sf"/>
</dbReference>
<evidence type="ECO:0000256" key="1">
    <source>
        <dbReference type="ARBA" id="ARBA00022679"/>
    </source>
</evidence>
<keyword evidence="1" id="KW-0808">Transferase</keyword>